<comment type="subcellular location">
    <subcellularLocation>
        <location evidence="7">Mitochondrion matrix</location>
    </subcellularLocation>
</comment>
<dbReference type="PANTHER" id="PTHR11947">
    <property type="entry name" value="PYRUVATE DEHYDROGENASE KINASE"/>
    <property type="match status" value="1"/>
</dbReference>
<proteinExistence type="inferred from homology"/>
<evidence type="ECO:0000256" key="3">
    <source>
        <dbReference type="ARBA" id="ARBA00022741"/>
    </source>
</evidence>
<evidence type="ECO:0000313" key="10">
    <source>
        <dbReference type="EMBL" id="POW03631.1"/>
    </source>
</evidence>
<reference evidence="10" key="1">
    <citation type="submission" date="2017-12" db="EMBL/GenBank/DDBJ databases">
        <title>Gene loss provides genomic basis for host adaptation in cereal stripe rust fungi.</title>
        <authorList>
            <person name="Xia C."/>
        </authorList>
    </citation>
    <scope>NUCLEOTIDE SEQUENCE [LARGE SCALE GENOMIC DNA]</scope>
    <source>
        <strain evidence="10">93-210</strain>
    </source>
</reference>
<gene>
    <name evidence="10" type="ORF">PSTT_10928</name>
</gene>
<feature type="compositionally biased region" description="Low complexity" evidence="8">
    <location>
        <begin position="383"/>
        <end position="394"/>
    </location>
</feature>
<name>A0A2S4V296_9BASI</name>
<evidence type="ECO:0000256" key="6">
    <source>
        <dbReference type="ARBA" id="ARBA00023128"/>
    </source>
</evidence>
<dbReference type="InterPro" id="IPR018955">
    <property type="entry name" value="BCDHK/PDK_N"/>
</dbReference>
<dbReference type="PANTHER" id="PTHR11947:SF25">
    <property type="entry name" value="[PYRUVATE DEHYDROGENASE (ACETYL-TRANSFERRING)] KINASE 2, MITOCHONDRIAL"/>
    <property type="match status" value="1"/>
</dbReference>
<dbReference type="Pfam" id="PF10436">
    <property type="entry name" value="BCDHK_Adom3"/>
    <property type="match status" value="1"/>
</dbReference>
<dbReference type="GO" id="GO:0005524">
    <property type="term" value="F:ATP binding"/>
    <property type="evidence" value="ECO:0007669"/>
    <property type="project" value="UniProtKB-UniRule"/>
</dbReference>
<dbReference type="InterPro" id="IPR036784">
    <property type="entry name" value="AK/P_DHK_N_sf"/>
</dbReference>
<dbReference type="InterPro" id="IPR039028">
    <property type="entry name" value="BCKD/PDK"/>
</dbReference>
<keyword evidence="5 7" id="KW-0067">ATP-binding</keyword>
<comment type="similarity">
    <text evidence="1 7">Belongs to the PDK/BCKDK protein kinase family.</text>
</comment>
<evidence type="ECO:0000256" key="2">
    <source>
        <dbReference type="ARBA" id="ARBA00022679"/>
    </source>
</evidence>
<dbReference type="Proteomes" id="UP000239156">
    <property type="component" value="Unassembled WGS sequence"/>
</dbReference>
<dbReference type="InterPro" id="IPR036890">
    <property type="entry name" value="HATPase_C_sf"/>
</dbReference>
<evidence type="ECO:0000313" key="11">
    <source>
        <dbReference type="Proteomes" id="UP000239156"/>
    </source>
</evidence>
<evidence type="ECO:0000256" key="8">
    <source>
        <dbReference type="SAM" id="MobiDB-lite"/>
    </source>
</evidence>
<feature type="region of interest" description="Disordered" evidence="8">
    <location>
        <begin position="377"/>
        <end position="396"/>
    </location>
</feature>
<protein>
    <recommendedName>
        <fullName evidence="7">Protein-serine/threonine kinase</fullName>
        <ecNumber evidence="7">2.7.11.-</ecNumber>
    </recommendedName>
</protein>
<dbReference type="GO" id="GO:0004740">
    <property type="term" value="F:pyruvate dehydrogenase (acetyl-transferring) kinase activity"/>
    <property type="evidence" value="ECO:0007669"/>
    <property type="project" value="TreeGrafter"/>
</dbReference>
<dbReference type="VEuPathDB" id="FungiDB:PSHT_08403"/>
<dbReference type="EMBL" id="PKSL01000122">
    <property type="protein sequence ID" value="POW03631.1"/>
    <property type="molecule type" value="Genomic_DNA"/>
</dbReference>
<evidence type="ECO:0000259" key="9">
    <source>
        <dbReference type="Pfam" id="PF10436"/>
    </source>
</evidence>
<keyword evidence="4 7" id="KW-0418">Kinase</keyword>
<evidence type="ECO:0000256" key="5">
    <source>
        <dbReference type="ARBA" id="ARBA00022840"/>
    </source>
</evidence>
<dbReference type="Gene3D" id="1.20.140.20">
    <property type="entry name" value="Alpha-ketoacid/pyruvate dehydrogenase kinase, N-terminal domain"/>
    <property type="match status" value="1"/>
</dbReference>
<dbReference type="GO" id="GO:0010906">
    <property type="term" value="P:regulation of glucose metabolic process"/>
    <property type="evidence" value="ECO:0007669"/>
    <property type="project" value="TreeGrafter"/>
</dbReference>
<dbReference type="EC" id="2.7.11.-" evidence="7"/>
<sequence length="452" mass="51113">MKLNRLPLSCLPSSQVRFATSRRISSLGNEEYQKINFYSNSHVLRYAEMEAVPFSLRQLIFFGKVLGRHGSNVEELDHSLVQGANFTRVQLPIRLARQIREFQSLPYIVTSNSYLTETYQIYVDAFEKIRSYPEIRCRQDNLKWCQFLESLLNEHKIVIPKLAIGVAESANHLTNSQIEQFMTRMLYSRISRRVLAEHHIALTRQFQDESNRDPSTDNFRYLGVIDTDLEIGKVVEKCIGLAQSTLNLKTIPSILQNPSQYLFTIYLIRAASQCVRATVTASERRSIDITKLPIDVQIASSPTHITIRISDQAGGILQSWRPSSTDNDDETLPPTVSRREMFSFVNLTTANDSLKQLISSTDGIMEGKVREQVEVNHQQIPPSSSQSSTSSASSNNIDGFEQIQEARLRIGLPLSSIYAQFLGGSLEMYSMKGFSSIVLSIPKLGTTNEPYN</sequence>
<keyword evidence="3 7" id="KW-0547">Nucleotide-binding</keyword>
<comment type="caution">
    <text evidence="10">The sequence shown here is derived from an EMBL/GenBank/DDBJ whole genome shotgun (WGS) entry which is preliminary data.</text>
</comment>
<dbReference type="SUPFAM" id="SSF69012">
    <property type="entry name" value="alpha-ketoacid dehydrogenase kinase, N-terminal domain"/>
    <property type="match status" value="1"/>
</dbReference>
<dbReference type="VEuPathDB" id="FungiDB:PSTT_10928"/>
<organism evidence="10 11">
    <name type="scientific">Puccinia striiformis</name>
    <dbReference type="NCBI Taxonomy" id="27350"/>
    <lineage>
        <taxon>Eukaryota</taxon>
        <taxon>Fungi</taxon>
        <taxon>Dikarya</taxon>
        <taxon>Basidiomycota</taxon>
        <taxon>Pucciniomycotina</taxon>
        <taxon>Pucciniomycetes</taxon>
        <taxon>Pucciniales</taxon>
        <taxon>Pucciniaceae</taxon>
        <taxon>Puccinia</taxon>
    </lineage>
</organism>
<dbReference type="Gene3D" id="3.30.565.10">
    <property type="entry name" value="Histidine kinase-like ATPase, C-terminal domain"/>
    <property type="match status" value="1"/>
</dbReference>
<keyword evidence="11" id="KW-1185">Reference proteome</keyword>
<evidence type="ECO:0000256" key="1">
    <source>
        <dbReference type="ARBA" id="ARBA00006155"/>
    </source>
</evidence>
<dbReference type="AlphaFoldDB" id="A0A2S4V296"/>
<keyword evidence="6 7" id="KW-0496">Mitochondrion</keyword>
<evidence type="ECO:0000256" key="7">
    <source>
        <dbReference type="RuleBase" id="RU366032"/>
    </source>
</evidence>
<accession>A0A2S4V296</accession>
<feature type="domain" description="Branched-chain alpha-ketoacid dehydrogenase kinase/Pyruvate dehydrogenase kinase N-terminal" evidence="9">
    <location>
        <begin position="53"/>
        <end position="226"/>
    </location>
</feature>
<keyword evidence="2 7" id="KW-0808">Transferase</keyword>
<evidence type="ECO:0000256" key="4">
    <source>
        <dbReference type="ARBA" id="ARBA00022777"/>
    </source>
</evidence>
<dbReference type="GO" id="GO:0005759">
    <property type="term" value="C:mitochondrial matrix"/>
    <property type="evidence" value="ECO:0007669"/>
    <property type="project" value="UniProtKB-SubCell"/>
</dbReference>